<dbReference type="KEGG" id="hsr:HSBAA_15030"/>
<accession>A0A455U3M1</accession>
<dbReference type="PANTHER" id="PTHR33713">
    <property type="entry name" value="ANTITOXIN YAFN-RELATED"/>
    <property type="match status" value="1"/>
</dbReference>
<dbReference type="Proteomes" id="UP000320231">
    <property type="component" value="Chromosome"/>
</dbReference>
<evidence type="ECO:0000256" key="2">
    <source>
        <dbReference type="RuleBase" id="RU362080"/>
    </source>
</evidence>
<dbReference type="PANTHER" id="PTHR33713:SF6">
    <property type="entry name" value="ANTITOXIN YEFM"/>
    <property type="match status" value="1"/>
</dbReference>
<proteinExistence type="inferred from homology"/>
<dbReference type="InterPro" id="IPR051405">
    <property type="entry name" value="phD/YefM_antitoxin"/>
</dbReference>
<dbReference type="Gene3D" id="3.40.1620.10">
    <property type="entry name" value="YefM-like domain"/>
    <property type="match status" value="1"/>
</dbReference>
<comment type="similarity">
    <text evidence="1 2">Belongs to the phD/YefM antitoxin family.</text>
</comment>
<dbReference type="EMBL" id="AP019514">
    <property type="protein sequence ID" value="BBI60197.1"/>
    <property type="molecule type" value="Genomic_DNA"/>
</dbReference>
<sequence>MDAISYTSARSNLAKTMEQVCEDHSPMNITRNKAQPVVMISLEDYEALQETVYLLRALRAPVVCWNPLSSWNKVVVSKTNFLKTAAPGRAPALISNMVK</sequence>
<protein>
    <recommendedName>
        <fullName evidence="2">Antitoxin</fullName>
    </recommendedName>
</protein>
<dbReference type="Pfam" id="PF02604">
    <property type="entry name" value="PhdYeFM_antitox"/>
    <property type="match status" value="1"/>
</dbReference>
<evidence type="ECO:0000313" key="4">
    <source>
        <dbReference type="Proteomes" id="UP000320231"/>
    </source>
</evidence>
<dbReference type="InterPro" id="IPR036165">
    <property type="entry name" value="YefM-like_sf"/>
</dbReference>
<gene>
    <name evidence="3" type="ORF">HSBAA_15030</name>
</gene>
<evidence type="ECO:0000256" key="1">
    <source>
        <dbReference type="ARBA" id="ARBA00009981"/>
    </source>
</evidence>
<reference evidence="3 4" key="1">
    <citation type="journal article" date="2019" name="Microbiol. Resour. Announc.">
        <title>Complete Genome Sequence of Halomonas sulfidaeris Strain Esulfide1 Isolated from a Metal Sulfide Rock at a Depth of 2,200 Meters, Obtained Using Nanopore Sequencing.</title>
        <authorList>
            <person name="Saito M."/>
            <person name="Nishigata A."/>
            <person name="Galipon J."/>
            <person name="Arakawa K."/>
        </authorList>
    </citation>
    <scope>NUCLEOTIDE SEQUENCE [LARGE SCALE GENOMIC DNA]</scope>
    <source>
        <strain evidence="3 4">ATCC BAA-803</strain>
    </source>
</reference>
<comment type="function">
    <text evidence="2">Antitoxin component of a type II toxin-antitoxin (TA) system.</text>
</comment>
<dbReference type="SUPFAM" id="SSF143120">
    <property type="entry name" value="YefM-like"/>
    <property type="match status" value="1"/>
</dbReference>
<dbReference type="Gene3D" id="6.10.250.330">
    <property type="match status" value="1"/>
</dbReference>
<dbReference type="NCBIfam" id="TIGR01552">
    <property type="entry name" value="phd_fam"/>
    <property type="match status" value="1"/>
</dbReference>
<organism evidence="3 4">
    <name type="scientific">Vreelandella sulfidaeris</name>
    <dbReference type="NCBI Taxonomy" id="115553"/>
    <lineage>
        <taxon>Bacteria</taxon>
        <taxon>Pseudomonadati</taxon>
        <taxon>Pseudomonadota</taxon>
        <taxon>Gammaproteobacteria</taxon>
        <taxon>Oceanospirillales</taxon>
        <taxon>Halomonadaceae</taxon>
        <taxon>Vreelandella</taxon>
    </lineage>
</organism>
<dbReference type="InterPro" id="IPR006442">
    <property type="entry name" value="Antitoxin_Phd/YefM"/>
</dbReference>
<evidence type="ECO:0000313" key="3">
    <source>
        <dbReference type="EMBL" id="BBI60197.1"/>
    </source>
</evidence>
<name>A0A455U3M1_9GAMM</name>
<dbReference type="AlphaFoldDB" id="A0A455U3M1"/>